<dbReference type="Pfam" id="PF00072">
    <property type="entry name" value="Response_reg"/>
    <property type="match status" value="1"/>
</dbReference>
<evidence type="ECO:0000313" key="8">
    <source>
        <dbReference type="EMBL" id="KMS54980.1"/>
    </source>
</evidence>
<dbReference type="Gene3D" id="1.10.10.10">
    <property type="entry name" value="Winged helix-like DNA-binding domain superfamily/Winged helix DNA-binding domain"/>
    <property type="match status" value="1"/>
</dbReference>
<protein>
    <submittedName>
        <fullName evidence="8">PhoB family transcriptional regulator</fullName>
    </submittedName>
</protein>
<gene>
    <name evidence="8" type="ORF">V474_18085</name>
</gene>
<dbReference type="GO" id="GO:0005829">
    <property type="term" value="C:cytosol"/>
    <property type="evidence" value="ECO:0007669"/>
    <property type="project" value="TreeGrafter"/>
</dbReference>
<feature type="domain" description="Response regulatory" evidence="6">
    <location>
        <begin position="1"/>
        <end position="120"/>
    </location>
</feature>
<dbReference type="Proteomes" id="UP000052268">
    <property type="component" value="Unassembled WGS sequence"/>
</dbReference>
<feature type="modified residue" description="4-aspartylphosphate" evidence="4">
    <location>
        <position position="53"/>
    </location>
</feature>
<dbReference type="GO" id="GO:0032993">
    <property type="term" value="C:protein-DNA complex"/>
    <property type="evidence" value="ECO:0007669"/>
    <property type="project" value="TreeGrafter"/>
</dbReference>
<dbReference type="OrthoDB" id="9802426at2"/>
<dbReference type="InterPro" id="IPR001867">
    <property type="entry name" value="OmpR/PhoB-type_DNA-bd"/>
</dbReference>
<evidence type="ECO:0000256" key="5">
    <source>
        <dbReference type="PROSITE-ProRule" id="PRU01091"/>
    </source>
</evidence>
<evidence type="ECO:0000259" key="7">
    <source>
        <dbReference type="PROSITE" id="PS51755"/>
    </source>
</evidence>
<dbReference type="SMART" id="SM00862">
    <property type="entry name" value="Trans_reg_C"/>
    <property type="match status" value="1"/>
</dbReference>
<dbReference type="PROSITE" id="PS50110">
    <property type="entry name" value="RESPONSE_REGULATORY"/>
    <property type="match status" value="1"/>
</dbReference>
<keyword evidence="2" id="KW-0902">Two-component regulatory system</keyword>
<dbReference type="RefSeq" id="WP_043971245.1">
    <property type="nucleotide sequence ID" value="NZ_KQ130454.1"/>
</dbReference>
<dbReference type="GO" id="GO:0000156">
    <property type="term" value="F:phosphorelay response regulator activity"/>
    <property type="evidence" value="ECO:0007669"/>
    <property type="project" value="TreeGrafter"/>
</dbReference>
<dbReference type="Gene3D" id="3.40.50.2300">
    <property type="match status" value="1"/>
</dbReference>
<dbReference type="InterPro" id="IPR039420">
    <property type="entry name" value="WalR-like"/>
</dbReference>
<keyword evidence="9" id="KW-1185">Reference proteome</keyword>
<keyword evidence="3 5" id="KW-0238">DNA-binding</keyword>
<evidence type="ECO:0000256" key="3">
    <source>
        <dbReference type="ARBA" id="ARBA00023125"/>
    </source>
</evidence>
<dbReference type="CDD" id="cd00383">
    <property type="entry name" value="trans_reg_C"/>
    <property type="match status" value="1"/>
</dbReference>
<dbReference type="PANTHER" id="PTHR48111">
    <property type="entry name" value="REGULATOR OF RPOS"/>
    <property type="match status" value="1"/>
</dbReference>
<dbReference type="InterPro" id="IPR016032">
    <property type="entry name" value="Sig_transdc_resp-reg_C-effctor"/>
</dbReference>
<dbReference type="InterPro" id="IPR001789">
    <property type="entry name" value="Sig_transdc_resp-reg_receiver"/>
</dbReference>
<evidence type="ECO:0000256" key="4">
    <source>
        <dbReference type="PROSITE-ProRule" id="PRU00169"/>
    </source>
</evidence>
<dbReference type="SUPFAM" id="SSF52172">
    <property type="entry name" value="CheY-like"/>
    <property type="match status" value="1"/>
</dbReference>
<organism evidence="8 9">
    <name type="scientific">Novosphingobium barchaimii LL02</name>
    <dbReference type="NCBI Taxonomy" id="1114963"/>
    <lineage>
        <taxon>Bacteria</taxon>
        <taxon>Pseudomonadati</taxon>
        <taxon>Pseudomonadota</taxon>
        <taxon>Alphaproteobacteria</taxon>
        <taxon>Sphingomonadales</taxon>
        <taxon>Sphingomonadaceae</taxon>
        <taxon>Novosphingobium</taxon>
    </lineage>
</organism>
<dbReference type="GO" id="GO:0006355">
    <property type="term" value="P:regulation of DNA-templated transcription"/>
    <property type="evidence" value="ECO:0007669"/>
    <property type="project" value="InterPro"/>
</dbReference>
<feature type="DNA-binding region" description="OmpR/PhoB-type" evidence="5">
    <location>
        <begin position="129"/>
        <end position="227"/>
    </location>
</feature>
<sequence>MRRIDILLASELSGGAAGALAPFRHDQFDVVLHRWTDFSELPLIEGALWIFIDWVLPEMSGLELCRRLRADALTAHAHVTMVLEEDNQEDRKRALRMGADDYMVGPLTRTALLDRVLGANLGEQDSAGIRVVTQGELMVDVAAFQARFQGKPISLMPNELRLLRYFIEHPGRVFSRTQLISALGKQEPPVDERTVDVWIGRLRRALKGVGAGNPLRTVRSLGYVFDTV</sequence>
<evidence type="ECO:0000256" key="2">
    <source>
        <dbReference type="ARBA" id="ARBA00023012"/>
    </source>
</evidence>
<dbReference type="InterPro" id="IPR011006">
    <property type="entry name" value="CheY-like_superfamily"/>
</dbReference>
<feature type="domain" description="OmpR/PhoB-type" evidence="7">
    <location>
        <begin position="129"/>
        <end position="227"/>
    </location>
</feature>
<dbReference type="InterPro" id="IPR036388">
    <property type="entry name" value="WH-like_DNA-bd_sf"/>
</dbReference>
<evidence type="ECO:0000259" key="6">
    <source>
        <dbReference type="PROSITE" id="PS50110"/>
    </source>
</evidence>
<dbReference type="Pfam" id="PF00486">
    <property type="entry name" value="Trans_reg_C"/>
    <property type="match status" value="1"/>
</dbReference>
<evidence type="ECO:0000313" key="9">
    <source>
        <dbReference type="Proteomes" id="UP000052268"/>
    </source>
</evidence>
<dbReference type="GO" id="GO:0000976">
    <property type="term" value="F:transcription cis-regulatory region binding"/>
    <property type="evidence" value="ECO:0007669"/>
    <property type="project" value="TreeGrafter"/>
</dbReference>
<accession>A0A0J8AJY8</accession>
<dbReference type="AlphaFoldDB" id="A0A0J8AJY8"/>
<evidence type="ECO:0000256" key="1">
    <source>
        <dbReference type="ARBA" id="ARBA00022553"/>
    </source>
</evidence>
<keyword evidence="1 4" id="KW-0597">Phosphoprotein</keyword>
<dbReference type="SMART" id="SM00448">
    <property type="entry name" value="REC"/>
    <property type="match status" value="1"/>
</dbReference>
<proteinExistence type="predicted"/>
<reference evidence="8 9" key="1">
    <citation type="journal article" date="2015" name="G3 (Bethesda)">
        <title>Insights into Ongoing Evolution of the Hexachlorocyclohexane Catabolic Pathway from Comparative Genomics of Ten Sphingomonadaceae Strains.</title>
        <authorList>
            <person name="Pearce S.L."/>
            <person name="Oakeshott J.G."/>
            <person name="Pandey G."/>
        </authorList>
    </citation>
    <scope>NUCLEOTIDE SEQUENCE [LARGE SCALE GENOMIC DNA]</scope>
    <source>
        <strain evidence="8 9">LL02</strain>
    </source>
</reference>
<comment type="caution">
    <text evidence="8">The sequence shown here is derived from an EMBL/GenBank/DDBJ whole genome shotgun (WGS) entry which is preliminary data.</text>
</comment>
<name>A0A0J8AJY8_9SPHN</name>
<dbReference type="SUPFAM" id="SSF46894">
    <property type="entry name" value="C-terminal effector domain of the bipartite response regulators"/>
    <property type="match status" value="1"/>
</dbReference>
<dbReference type="PATRIC" id="fig|1114963.3.peg.2453"/>
<dbReference type="PROSITE" id="PS51755">
    <property type="entry name" value="OMPR_PHOB"/>
    <property type="match status" value="1"/>
</dbReference>
<dbReference type="PANTHER" id="PTHR48111:SF40">
    <property type="entry name" value="PHOSPHATE REGULON TRANSCRIPTIONAL REGULATORY PROTEIN PHOB"/>
    <property type="match status" value="1"/>
</dbReference>
<dbReference type="EMBL" id="JACU01000005">
    <property type="protein sequence ID" value="KMS54980.1"/>
    <property type="molecule type" value="Genomic_DNA"/>
</dbReference>